<feature type="domain" description="Glycosyltransferase subfamily 4-like N-terminal" evidence="2">
    <location>
        <begin position="142"/>
        <end position="267"/>
    </location>
</feature>
<keyword evidence="3" id="KW-0808">Transferase</keyword>
<dbReference type="InterPro" id="IPR028098">
    <property type="entry name" value="Glyco_trans_4-like_N"/>
</dbReference>
<dbReference type="Pfam" id="PF13439">
    <property type="entry name" value="Glyco_transf_4"/>
    <property type="match status" value="1"/>
</dbReference>
<dbReference type="Gene3D" id="3.40.50.2000">
    <property type="entry name" value="Glycogen Phosphorylase B"/>
    <property type="match status" value="1"/>
</dbReference>
<evidence type="ECO:0000256" key="1">
    <source>
        <dbReference type="SAM" id="MobiDB-lite"/>
    </source>
</evidence>
<organism evidence="3 4">
    <name type="scientific">Marinobacter adhaerens</name>
    <dbReference type="NCBI Taxonomy" id="1033846"/>
    <lineage>
        <taxon>Bacteria</taxon>
        <taxon>Pseudomonadati</taxon>
        <taxon>Pseudomonadota</taxon>
        <taxon>Gammaproteobacteria</taxon>
        <taxon>Pseudomonadales</taxon>
        <taxon>Marinobacteraceae</taxon>
        <taxon>Marinobacter</taxon>
    </lineage>
</organism>
<evidence type="ECO:0000313" key="4">
    <source>
        <dbReference type="Proteomes" id="UP000536442"/>
    </source>
</evidence>
<protein>
    <submittedName>
        <fullName evidence="3">Glycosyltransferase</fullName>
    </submittedName>
</protein>
<proteinExistence type="predicted"/>
<name>A0A851HNU5_9GAMM</name>
<dbReference type="SUPFAM" id="SSF53756">
    <property type="entry name" value="UDP-Glycosyltransferase/glycogen phosphorylase"/>
    <property type="match status" value="1"/>
</dbReference>
<dbReference type="AlphaFoldDB" id="A0A851HNU5"/>
<sequence length="467" mass="51788">MPEAAENTAKANLNGRNVLFIAYFYPPTESTGVPGSMRTVKFIRHLSGGDCHVLTTPPSVSADKDALAHLSQPMNAETIHRSKSVDVFKLLLRLRGNVKKLLRKNSGPASHGATTTFKSSSDATAPQAQSFSQRLKDFVYNLCYFPDQAGPWIFPASRKGTEIVKANNINAVFATGSPWSGLIVGYRISKATGVPLIVDFRDPWMNNPFHQSKGKFLDAWSKRLERKVVEHASAVSLNTQPLLEEFQERYPEQPTSKFFVMPNGFDESDFANVPQESARKSHNDITLCHAGFLYGVRDPAALLNVIREVNKQLKTTGSKKKLIFRQVGDIQLDYNIKDRYEDLIAEGSLQLDPPQPYLECLKALKSADIVVNIQPATRSQIPSKLYDYLAINQPILSITPANGALGKLITQKGLGEQADFDEVEKIKTILNHLIRSSGKPFAGYPDRQEFNVAFIAEELAACVKHLS</sequence>
<gene>
    <name evidence="3" type="ORF">HLV39_02760</name>
</gene>
<feature type="compositionally biased region" description="Polar residues" evidence="1">
    <location>
        <begin position="112"/>
        <end position="123"/>
    </location>
</feature>
<evidence type="ECO:0000313" key="3">
    <source>
        <dbReference type="EMBL" id="NWN90420.1"/>
    </source>
</evidence>
<comment type="caution">
    <text evidence="3">The sequence shown here is derived from an EMBL/GenBank/DDBJ whole genome shotgun (WGS) entry which is preliminary data.</text>
</comment>
<dbReference type="EMBL" id="JABEVQ010000002">
    <property type="protein sequence ID" value="NWN90420.1"/>
    <property type="molecule type" value="Genomic_DNA"/>
</dbReference>
<accession>A0A851HNU5</accession>
<dbReference type="GO" id="GO:0016757">
    <property type="term" value="F:glycosyltransferase activity"/>
    <property type="evidence" value="ECO:0007669"/>
    <property type="project" value="UniProtKB-ARBA"/>
</dbReference>
<feature type="region of interest" description="Disordered" evidence="1">
    <location>
        <begin position="103"/>
        <end position="123"/>
    </location>
</feature>
<reference evidence="3 4" key="1">
    <citation type="submission" date="2020-03" db="EMBL/GenBank/DDBJ databases">
        <title>Metagenomic, metatranscriptomic, and metabolomic analyses revealed the key microbes and metabolic features during the fermentation of ganjang, Korean traditional soy sauce.</title>
        <authorList>
            <person name="Chun B.H."/>
            <person name="Jeon C.O."/>
        </authorList>
    </citation>
    <scope>NUCLEOTIDE SEQUENCE [LARGE SCALE GENOMIC DNA]</scope>
    <source>
        <strain evidence="3 4">KG14</strain>
    </source>
</reference>
<evidence type="ECO:0000259" key="2">
    <source>
        <dbReference type="Pfam" id="PF13439"/>
    </source>
</evidence>
<dbReference type="Proteomes" id="UP000536442">
    <property type="component" value="Unassembled WGS sequence"/>
</dbReference>
<keyword evidence="4" id="KW-1185">Reference proteome</keyword>